<organism evidence="1 2">
    <name type="scientific">Candidatus Methanofishera endochildressiae</name>
    <dbReference type="NCBI Taxonomy" id="2738884"/>
    <lineage>
        <taxon>Bacteria</taxon>
        <taxon>Pseudomonadati</taxon>
        <taxon>Pseudomonadota</taxon>
        <taxon>Gammaproteobacteria</taxon>
        <taxon>Candidatus Methanofishera</taxon>
    </lineage>
</organism>
<dbReference type="EMBL" id="JACCHS010000141">
    <property type="protein sequence ID" value="NYT47387.1"/>
    <property type="molecule type" value="Genomic_DNA"/>
</dbReference>
<evidence type="ECO:0000313" key="2">
    <source>
        <dbReference type="Proteomes" id="UP000537890"/>
    </source>
</evidence>
<accession>A0A7Z0MQ96</accession>
<protein>
    <submittedName>
        <fullName evidence="1">Uncharacterized protein</fullName>
    </submittedName>
</protein>
<sequence length="51" mass="5549">MGNRLDNGKPGLPYALKIDQVDTASIRRKPGFLSWFAAVSALRENTEGSSL</sequence>
<reference evidence="1 2" key="1">
    <citation type="submission" date="2020-05" db="EMBL/GenBank/DDBJ databases">
        <title>Horizontal transmission and recombination maintain forever young bacterial symbiont genomes.</title>
        <authorList>
            <person name="Russell S.L."/>
            <person name="Pepper-Tunick E."/>
            <person name="Svedberg J."/>
            <person name="Byrne A."/>
            <person name="Ruelas Castillo J."/>
            <person name="Vollmers C."/>
            <person name="Beinart R.A."/>
            <person name="Corbett-Detig R."/>
        </authorList>
    </citation>
    <scope>NUCLEOTIDE SEQUENCE [LARGE SCALE GENOMIC DNA]</scope>
    <source>
        <strain evidence="1">4727-3</strain>
    </source>
</reference>
<dbReference type="Proteomes" id="UP000537890">
    <property type="component" value="Unassembled WGS sequence"/>
</dbReference>
<evidence type="ECO:0000313" key="1">
    <source>
        <dbReference type="EMBL" id="NYT47387.1"/>
    </source>
</evidence>
<proteinExistence type="predicted"/>
<gene>
    <name evidence="1" type="ORF">H0A75_07270</name>
</gene>
<comment type="caution">
    <text evidence="1">The sequence shown here is derived from an EMBL/GenBank/DDBJ whole genome shotgun (WGS) entry which is preliminary data.</text>
</comment>
<name>A0A7Z0MQ96_9GAMM</name>
<dbReference type="AlphaFoldDB" id="A0A7Z0MQ96"/>